<feature type="transmembrane region" description="Helical" evidence="1">
    <location>
        <begin position="6"/>
        <end position="26"/>
    </location>
</feature>
<dbReference type="Proteomes" id="UP000295718">
    <property type="component" value="Unassembled WGS sequence"/>
</dbReference>
<organism evidence="2 3">
    <name type="scientific">Kineothrix alysoides</name>
    <dbReference type="NCBI Taxonomy" id="1469948"/>
    <lineage>
        <taxon>Bacteria</taxon>
        <taxon>Bacillati</taxon>
        <taxon>Bacillota</taxon>
        <taxon>Clostridia</taxon>
        <taxon>Lachnospirales</taxon>
        <taxon>Lachnospiraceae</taxon>
        <taxon>Kineothrix</taxon>
    </lineage>
</organism>
<keyword evidence="3" id="KW-1185">Reference proteome</keyword>
<dbReference type="STRING" id="1469948.GCA_000732725_02112"/>
<dbReference type="EMBL" id="SLUO01000008">
    <property type="protein sequence ID" value="TCL57609.1"/>
    <property type="molecule type" value="Genomic_DNA"/>
</dbReference>
<gene>
    <name evidence="2" type="ORF">EDD76_108144</name>
</gene>
<reference evidence="2 3" key="1">
    <citation type="submission" date="2019-03" db="EMBL/GenBank/DDBJ databases">
        <title>Genomic Encyclopedia of Type Strains, Phase IV (KMG-IV): sequencing the most valuable type-strain genomes for metagenomic binning, comparative biology and taxonomic classification.</title>
        <authorList>
            <person name="Goeker M."/>
        </authorList>
    </citation>
    <scope>NUCLEOTIDE SEQUENCE [LARGE SCALE GENOMIC DNA]</scope>
    <source>
        <strain evidence="2 3">DSM 100556</strain>
    </source>
</reference>
<comment type="caution">
    <text evidence="2">The sequence shown here is derived from an EMBL/GenBank/DDBJ whole genome shotgun (WGS) entry which is preliminary data.</text>
</comment>
<evidence type="ECO:0000313" key="3">
    <source>
        <dbReference type="Proteomes" id="UP000295718"/>
    </source>
</evidence>
<accession>A0A4R1QUG6</accession>
<keyword evidence="1" id="KW-0472">Membrane</keyword>
<evidence type="ECO:0000256" key="1">
    <source>
        <dbReference type="SAM" id="Phobius"/>
    </source>
</evidence>
<evidence type="ECO:0000313" key="2">
    <source>
        <dbReference type="EMBL" id="TCL57609.1"/>
    </source>
</evidence>
<proteinExistence type="predicted"/>
<protein>
    <submittedName>
        <fullName evidence="2">Uncharacterized protein</fullName>
    </submittedName>
</protein>
<keyword evidence="1" id="KW-1133">Transmembrane helix</keyword>
<dbReference type="AlphaFoldDB" id="A0A4R1QUG6"/>
<keyword evidence="1" id="KW-0812">Transmembrane</keyword>
<name>A0A4R1QUG6_9FIRM</name>
<sequence>MKVILIMAGVGTAILLIIFTLLYLSFRNAGRCMKDSEELWNGR</sequence>